<dbReference type="GeneID" id="116412823"/>
<keyword evidence="1" id="KW-1185">Reference proteome</keyword>
<organism evidence="1 2">
    <name type="scientific">Galleria mellonella</name>
    <name type="common">Greater wax moth</name>
    <dbReference type="NCBI Taxonomy" id="7137"/>
    <lineage>
        <taxon>Eukaryota</taxon>
        <taxon>Metazoa</taxon>
        <taxon>Ecdysozoa</taxon>
        <taxon>Arthropoda</taxon>
        <taxon>Hexapoda</taxon>
        <taxon>Insecta</taxon>
        <taxon>Pterygota</taxon>
        <taxon>Neoptera</taxon>
        <taxon>Endopterygota</taxon>
        <taxon>Lepidoptera</taxon>
        <taxon>Glossata</taxon>
        <taxon>Ditrysia</taxon>
        <taxon>Pyraloidea</taxon>
        <taxon>Pyralidae</taxon>
        <taxon>Galleriinae</taxon>
        <taxon>Galleria</taxon>
    </lineage>
</organism>
<dbReference type="InParanoid" id="A0A6J3BZN8"/>
<protein>
    <submittedName>
        <fullName evidence="2">Uncharacterized protein LOC116412823</fullName>
    </submittedName>
</protein>
<evidence type="ECO:0000313" key="1">
    <source>
        <dbReference type="Proteomes" id="UP001652740"/>
    </source>
</evidence>
<proteinExistence type="predicted"/>
<reference evidence="2" key="1">
    <citation type="submission" date="2025-08" db="UniProtKB">
        <authorList>
            <consortium name="RefSeq"/>
        </authorList>
    </citation>
    <scope>IDENTIFICATION</scope>
    <source>
        <tissue evidence="2">Whole larvae</tissue>
    </source>
</reference>
<evidence type="ECO:0000313" key="2">
    <source>
        <dbReference type="RefSeq" id="XP_031764134.2"/>
    </source>
</evidence>
<dbReference type="AlphaFoldDB" id="A0A6J3BZN8"/>
<name>A0A6J3BZN8_GALME</name>
<dbReference type="Proteomes" id="UP001652740">
    <property type="component" value="Unplaced"/>
</dbReference>
<dbReference type="RefSeq" id="XP_031764134.2">
    <property type="nucleotide sequence ID" value="XM_031908274.2"/>
</dbReference>
<accession>A0A6J3BZN8</accession>
<dbReference type="KEGG" id="gmw:116412823"/>
<sequence>MSKLLMGTIDSSLDVIQDDVHQLLERPVPAYSNVTVRRAFIAWFYCGQKNKFNEVCNYYHSLEAMEDTLSPEAKAQSRRHEFNMFSNPPPTSQYQEELFPNLYSISDVKPSYIRKLEMIKNEKIVFKLEGYNELLGQDDIKPDEKTEASKIIRKYCQSKLISIRKFLDDFKVYASRCQLEITVANIENYIKRKMLEGELHIVHNCPKNYDFLELAPEPFENCKDNSNKSDVSAIINNTDISLSILKPKAIKDTKVKQTAKIAKLNDRCAAFFEYFNFRHLKKSLTMEEAVSQLPLIEILSNETCRKYKKSKSIESLLYNKAKSDIQGLDKKFFLHFTQKKI</sequence>
<gene>
    <name evidence="2" type="primary">LOC116412823</name>
</gene>